<feature type="compositionally biased region" description="Low complexity" evidence="1">
    <location>
        <begin position="550"/>
        <end position="563"/>
    </location>
</feature>
<protein>
    <submittedName>
        <fullName evidence="2">Uncharacterized protein</fullName>
    </submittedName>
</protein>
<feature type="compositionally biased region" description="Pro residues" evidence="1">
    <location>
        <begin position="509"/>
        <end position="519"/>
    </location>
</feature>
<proteinExistence type="predicted"/>
<dbReference type="EMBL" id="JAMYJR010000038">
    <property type="protein sequence ID" value="MCO8275498.1"/>
    <property type="molecule type" value="Genomic_DNA"/>
</dbReference>
<feature type="compositionally biased region" description="Low complexity" evidence="1">
    <location>
        <begin position="634"/>
        <end position="645"/>
    </location>
</feature>
<dbReference type="Proteomes" id="UP001523369">
    <property type="component" value="Unassembled WGS sequence"/>
</dbReference>
<name>A0ABT1DXF6_9ACTN</name>
<feature type="region of interest" description="Disordered" evidence="1">
    <location>
        <begin position="632"/>
        <end position="669"/>
    </location>
</feature>
<keyword evidence="3" id="KW-1185">Reference proteome</keyword>
<evidence type="ECO:0000313" key="3">
    <source>
        <dbReference type="Proteomes" id="UP001523369"/>
    </source>
</evidence>
<dbReference type="Gene3D" id="3.90.176.10">
    <property type="entry name" value="Toxin ADP-ribosyltransferase, Chain A, domain 1"/>
    <property type="match status" value="1"/>
</dbReference>
<feature type="region of interest" description="Disordered" evidence="1">
    <location>
        <begin position="910"/>
        <end position="943"/>
    </location>
</feature>
<dbReference type="RefSeq" id="WP_253241562.1">
    <property type="nucleotide sequence ID" value="NZ_JAMYJR010000038.1"/>
</dbReference>
<accession>A0ABT1DXF6</accession>
<sequence>MAPALWPPRRRRDDDESPVVQHVVGNAIVLHAPDAISVEAQSLALSVTADEDNDVVVLDLGDGLAIDSWESMAGALPRHRRGIRLMACGRNRASAAMAGQWLSERLNRTVIAPDGDLVRGAGGALLVHSITRSGWVRFRPGRPPSWDSKRFPVPAWDRAVTDNRPTSANGEVEPLPGAVWIHDTRYPGQVAEHRRRLIEDLPCHPETMPVLLGCPGAPPLSLDDVVRFWRDLDPDLQARARFVEYGRVRLPEGETLGQALADLFATPVVCYTGVPSGTPRRWQVRAVRPDGTLGWSPFATELRYTPRAHENTRARRPEVLSHRPPLRWTEEVGPRVYWYAPDAVVEVVEAGLWMRSTDEPAGAERVRATTLDPRGAALIFDDSDAKRADRMRELALDLGDRLPGPTPRTLLAASMVSPGVRTGGRADATIDHAAGPAGDSERTTALILADLKLPAVAPPPVAPPAVAVTSVVEAPARRLEPGPTQALTGPTASLPVVAPRPARATIEPAPAPGQAPPAAPALSAPAPVASAPAASASSTSVQAAPAASAPAASAPAAPTPVEAPADRASRPASAPAVTPVPPVASPSVGPVVSPLVPPVAPPSVEPVVLPDVTTASPAAAVPVGMIVPVDVDMPAPAGNEPAGAAQTPDAPEETPSPANPPAPTAPPASTVVRVQPVPAATATAVLPKRSLDQERDWLRRTLSEDFDRMASSVSRIMSEQPGLQSGGAPAANLLADSVAVRLYLTRRGERVDSALRTGVAGPHVPFARCVVAGLSRLPSFRGSTMFRITPDEREWALYGQRKLLTDWSLVNALTQPHDGQDGDTDLLIWSMTARRTSLLEPDGAEGIEDRVLFLPGTSFKVLETWRPGDDQRGGILLREIGANEIDDEGRVDRGFASLDELAVTAMHRSLERWSQSPPAKRAAPAELRRFRALPGLDQEGERR</sequence>
<reference evidence="2 3" key="1">
    <citation type="submission" date="2022-06" db="EMBL/GenBank/DDBJ databases">
        <title>New Species of the Genus Actinoplanes, ActinopZanes ferrugineus.</title>
        <authorList>
            <person name="Ding P."/>
        </authorList>
    </citation>
    <scope>NUCLEOTIDE SEQUENCE [LARGE SCALE GENOMIC DNA]</scope>
    <source>
        <strain evidence="2 3">TRM88003</strain>
    </source>
</reference>
<feature type="region of interest" description="Disordered" evidence="1">
    <location>
        <begin position="505"/>
        <end position="525"/>
    </location>
</feature>
<gene>
    <name evidence="2" type="ORF">M1L60_33435</name>
</gene>
<feature type="region of interest" description="Disordered" evidence="1">
    <location>
        <begin position="550"/>
        <end position="579"/>
    </location>
</feature>
<comment type="caution">
    <text evidence="2">The sequence shown here is derived from an EMBL/GenBank/DDBJ whole genome shotgun (WGS) entry which is preliminary data.</text>
</comment>
<organism evidence="2 3">
    <name type="scientific">Paractinoplanes aksuensis</name>
    <dbReference type="NCBI Taxonomy" id="2939490"/>
    <lineage>
        <taxon>Bacteria</taxon>
        <taxon>Bacillati</taxon>
        <taxon>Actinomycetota</taxon>
        <taxon>Actinomycetes</taxon>
        <taxon>Micromonosporales</taxon>
        <taxon>Micromonosporaceae</taxon>
        <taxon>Paractinoplanes</taxon>
    </lineage>
</organism>
<evidence type="ECO:0000313" key="2">
    <source>
        <dbReference type="EMBL" id="MCO8275498.1"/>
    </source>
</evidence>
<feature type="compositionally biased region" description="Pro residues" evidence="1">
    <location>
        <begin position="657"/>
        <end position="666"/>
    </location>
</feature>
<evidence type="ECO:0000256" key="1">
    <source>
        <dbReference type="SAM" id="MobiDB-lite"/>
    </source>
</evidence>